<dbReference type="EMBL" id="BRPJ01000097">
    <property type="protein sequence ID" value="GLB32577.1"/>
    <property type="molecule type" value="Genomic_DNA"/>
</dbReference>
<sequence length="527" mass="59360">MTYTSILYLIIFLPGVILLYQLAPVRHRYKVLLGASWLFFLSLSGTLIVYLLISTLSVHHIGLWLSSCKKELDLTGASPEEKKALKAACAGKRRRILWFGMGIQLGMLVVLKYSGFFSDNINHILKAVSYPNLLPAMRFALPIGISFYTLQAVSYLADVYFEKIPADDHLGRLALYLTFFPILMEGPICRYSQTACALTAGKPLEYKNVTYGFQRILWGLFKKLVIADRLNLLVETVFGSYNQYGGIIVIVSAILYTFQLYADFSGCIDMTIGTGEIFGISIPENFRQPFFSKNPSEFWRRWHITLGTWLKDYIFYPISLTAPVKKFGKNSRAKLGKHLGQVAATSPALFGVWICNGFWHGTGWHYLFFGMYYFVLILLENITEPYVVKAAETLKINRSSLIYRIFQSVKLLIIVFTGELFFRAETLTAGFSMFRSIFTGFQFSSLTDGSLLQLGLALPDYAAVFLGFLAVLAVGVIHERGISIRDQLSGYKLPVRWSLYYGAILLVIVLGAYGDGYLPAKLIYAGF</sequence>
<comment type="similarity">
    <text evidence="2 7">Belongs to the membrane-bound acyltransferase family.</text>
</comment>
<dbReference type="EMBL" id="QOHO01000030">
    <property type="protein sequence ID" value="RFZ78887.1"/>
    <property type="molecule type" value="Genomic_DNA"/>
</dbReference>
<keyword evidence="3 7" id="KW-1003">Cell membrane</keyword>
<evidence type="ECO:0000256" key="3">
    <source>
        <dbReference type="ARBA" id="ARBA00022475"/>
    </source>
</evidence>
<dbReference type="RefSeq" id="WP_117417062.1">
    <property type="nucleotide sequence ID" value="NZ_BRPJ01000097.1"/>
</dbReference>
<dbReference type="InterPro" id="IPR024194">
    <property type="entry name" value="Ac/AlaTfrase_AlgI/DltB"/>
</dbReference>
<dbReference type="AlphaFoldDB" id="A0A3E2NCZ0"/>
<evidence type="ECO:0000313" key="9">
    <source>
        <dbReference type="EMBL" id="GLB32577.1"/>
    </source>
</evidence>
<organism evidence="10 11">
    <name type="scientific">Lacrimispora amygdalina</name>
    <dbReference type="NCBI Taxonomy" id="253257"/>
    <lineage>
        <taxon>Bacteria</taxon>
        <taxon>Bacillati</taxon>
        <taxon>Bacillota</taxon>
        <taxon>Clostridia</taxon>
        <taxon>Lachnospirales</taxon>
        <taxon>Lachnospiraceae</taxon>
        <taxon>Lacrimispora</taxon>
    </lineage>
</organism>
<evidence type="ECO:0000256" key="7">
    <source>
        <dbReference type="PIRNR" id="PIRNR016636"/>
    </source>
</evidence>
<dbReference type="PANTHER" id="PTHR13285">
    <property type="entry name" value="ACYLTRANSFERASE"/>
    <property type="match status" value="1"/>
</dbReference>
<comment type="caution">
    <text evidence="10">The sequence shown here is derived from an EMBL/GenBank/DDBJ whole genome shotgun (WGS) entry which is preliminary data.</text>
</comment>
<feature type="transmembrane region" description="Helical" evidence="8">
    <location>
        <begin position="241"/>
        <end position="262"/>
    </location>
</feature>
<dbReference type="PANTHER" id="PTHR13285:SF18">
    <property type="entry name" value="PROTEIN-CYSTEINE N-PALMITOYLTRANSFERASE RASP"/>
    <property type="match status" value="1"/>
</dbReference>
<dbReference type="GO" id="GO:0042121">
    <property type="term" value="P:alginic acid biosynthetic process"/>
    <property type="evidence" value="ECO:0007669"/>
    <property type="project" value="InterPro"/>
</dbReference>
<dbReference type="Pfam" id="PF03062">
    <property type="entry name" value="MBOAT"/>
    <property type="match status" value="1"/>
</dbReference>
<evidence type="ECO:0000256" key="6">
    <source>
        <dbReference type="ARBA" id="ARBA00023136"/>
    </source>
</evidence>
<evidence type="ECO:0000256" key="5">
    <source>
        <dbReference type="ARBA" id="ARBA00022989"/>
    </source>
</evidence>
<protein>
    <submittedName>
        <fullName evidence="9">Alginate O-acetyltransferase</fullName>
    </submittedName>
    <submittedName>
        <fullName evidence="10">MBOAT family protein</fullName>
    </submittedName>
</protein>
<comment type="subcellular location">
    <subcellularLocation>
        <location evidence="1">Cell membrane</location>
        <topology evidence="1">Multi-pass membrane protein</topology>
    </subcellularLocation>
</comment>
<dbReference type="Proteomes" id="UP001419084">
    <property type="component" value="Unassembled WGS sequence"/>
</dbReference>
<keyword evidence="7" id="KW-0808">Transferase</keyword>
<reference evidence="10 11" key="1">
    <citation type="submission" date="2018-07" db="EMBL/GenBank/DDBJ databases">
        <title>New species, Clostridium PI-S10-A1B.</title>
        <authorList>
            <person name="Krishna G."/>
            <person name="Summeta K."/>
            <person name="Shikha S."/>
            <person name="Prabhu P.B."/>
            <person name="Suresh K."/>
        </authorList>
    </citation>
    <scope>NUCLEOTIDE SEQUENCE [LARGE SCALE GENOMIC DNA]</scope>
    <source>
        <strain evidence="10 11">PI-S10-A1B</strain>
    </source>
</reference>
<evidence type="ECO:0000256" key="1">
    <source>
        <dbReference type="ARBA" id="ARBA00004651"/>
    </source>
</evidence>
<keyword evidence="4 8" id="KW-0812">Transmembrane</keyword>
<reference evidence="9 12" key="2">
    <citation type="journal article" date="2024" name="Int. J. Syst. Evol. Microbiol.">
        <title>Lacrimispora brassicae sp. nov. isolated from fermented cabbage, and proposal of Clostridium indicum Gundawar et al. 2019 and Clostridium methoxybenzovorans Mechichi et al. 1999 as heterotypic synonyms of Lacrimispora amygdalina (Parshina et al. 2003) Haas and Blanchard 2020 and Lacrimispora indolis (McClung and McCoy 1957) Haas and Blanchard 2020, respectively.</title>
        <authorList>
            <person name="Kobayashi H."/>
            <person name="Tanizawa Y."/>
            <person name="Sakamoto M."/>
            <person name="Ohkuma M."/>
            <person name="Tohno M."/>
        </authorList>
    </citation>
    <scope>NUCLEOTIDE SEQUENCE [LARGE SCALE GENOMIC DNA]</scope>
    <source>
        <strain evidence="9 12">DSM 12857</strain>
    </source>
</reference>
<dbReference type="PIRSF" id="PIRSF016636">
    <property type="entry name" value="AlgI_DltB"/>
    <property type="match status" value="1"/>
</dbReference>
<keyword evidence="12" id="KW-1185">Reference proteome</keyword>
<feature type="transmembrane region" description="Helical" evidence="8">
    <location>
        <begin position="409"/>
        <end position="434"/>
    </location>
</feature>
<dbReference type="PIRSF" id="PIRSF500217">
    <property type="entry name" value="AlgI"/>
    <property type="match status" value="1"/>
</dbReference>
<feature type="transmembrane region" description="Helical" evidence="8">
    <location>
        <begin position="454"/>
        <end position="477"/>
    </location>
</feature>
<dbReference type="InterPro" id="IPR004299">
    <property type="entry name" value="MBOAT_fam"/>
</dbReference>
<name>A0A3E2NCZ0_9FIRM</name>
<dbReference type="InterPro" id="IPR028362">
    <property type="entry name" value="AlgI"/>
</dbReference>
<evidence type="ECO:0000256" key="2">
    <source>
        <dbReference type="ARBA" id="ARBA00010323"/>
    </source>
</evidence>
<keyword evidence="6 7" id="KW-0472">Membrane</keyword>
<feature type="transmembrane region" description="Helical" evidence="8">
    <location>
        <begin position="31"/>
        <end position="53"/>
    </location>
</feature>
<dbReference type="GO" id="GO:0016746">
    <property type="term" value="F:acyltransferase activity"/>
    <property type="evidence" value="ECO:0007669"/>
    <property type="project" value="UniProtKB-KW"/>
</dbReference>
<proteinExistence type="inferred from homology"/>
<evidence type="ECO:0000313" key="11">
    <source>
        <dbReference type="Proteomes" id="UP000260680"/>
    </source>
</evidence>
<evidence type="ECO:0000256" key="8">
    <source>
        <dbReference type="SAM" id="Phobius"/>
    </source>
</evidence>
<dbReference type="OrthoDB" id="9805788at2"/>
<feature type="transmembrane region" description="Helical" evidence="8">
    <location>
        <begin position="365"/>
        <end position="388"/>
    </location>
</feature>
<feature type="transmembrane region" description="Helical" evidence="8">
    <location>
        <begin position="7"/>
        <end position="25"/>
    </location>
</feature>
<feature type="transmembrane region" description="Helical" evidence="8">
    <location>
        <begin position="96"/>
        <end position="116"/>
    </location>
</feature>
<evidence type="ECO:0000313" key="12">
    <source>
        <dbReference type="Proteomes" id="UP001419084"/>
    </source>
</evidence>
<accession>A0A3E2NCZ0</accession>
<keyword evidence="5 8" id="KW-1133">Transmembrane helix</keyword>
<dbReference type="Proteomes" id="UP000260680">
    <property type="component" value="Unassembled WGS sequence"/>
</dbReference>
<evidence type="ECO:0000313" key="10">
    <source>
        <dbReference type="EMBL" id="RFZ78887.1"/>
    </source>
</evidence>
<feature type="transmembrane region" description="Helical" evidence="8">
    <location>
        <begin position="339"/>
        <end position="359"/>
    </location>
</feature>
<feature type="transmembrane region" description="Helical" evidence="8">
    <location>
        <begin position="497"/>
        <end position="514"/>
    </location>
</feature>
<dbReference type="GO" id="GO:0005886">
    <property type="term" value="C:plasma membrane"/>
    <property type="evidence" value="ECO:0007669"/>
    <property type="project" value="UniProtKB-SubCell"/>
</dbReference>
<evidence type="ECO:0000256" key="4">
    <source>
        <dbReference type="ARBA" id="ARBA00022692"/>
    </source>
</evidence>
<dbReference type="InterPro" id="IPR051085">
    <property type="entry name" value="MB_O-acyltransferase"/>
</dbReference>
<feature type="transmembrane region" description="Helical" evidence="8">
    <location>
        <begin position="136"/>
        <end position="161"/>
    </location>
</feature>
<gene>
    <name evidence="10" type="ORF">DS742_11040</name>
    <name evidence="9" type="ORF">LAD12857_45000</name>
</gene>
<keyword evidence="7" id="KW-0012">Acyltransferase</keyword>